<dbReference type="AlphaFoldDB" id="A0A249SN96"/>
<dbReference type="KEGG" id="mchc:CK556_01720"/>
<evidence type="ECO:0000313" key="1">
    <source>
        <dbReference type="EMBL" id="ASZ09073.1"/>
    </source>
</evidence>
<evidence type="ECO:0008006" key="3">
    <source>
        <dbReference type="Google" id="ProtNLM"/>
    </source>
</evidence>
<proteinExistence type="predicted"/>
<dbReference type="Gene3D" id="3.40.50.300">
    <property type="entry name" value="P-loop containing nucleotide triphosphate hydrolases"/>
    <property type="match status" value="2"/>
</dbReference>
<evidence type="ECO:0000313" key="2">
    <source>
        <dbReference type="Proteomes" id="UP000232229"/>
    </source>
</evidence>
<keyword evidence="2" id="KW-1185">Reference proteome</keyword>
<name>A0A249SN96_9MOLU</name>
<dbReference type="Proteomes" id="UP000232229">
    <property type="component" value="Chromosome"/>
</dbReference>
<gene>
    <name evidence="1" type="ORF">CK556_01720</name>
</gene>
<dbReference type="InterPro" id="IPR027417">
    <property type="entry name" value="P-loop_NTPase"/>
</dbReference>
<dbReference type="EMBL" id="CP023173">
    <property type="protein sequence ID" value="ASZ09073.1"/>
    <property type="molecule type" value="Genomic_DNA"/>
</dbReference>
<dbReference type="SUPFAM" id="SSF52540">
    <property type="entry name" value="P-loop containing nucleoside triphosphate hydrolases"/>
    <property type="match status" value="1"/>
</dbReference>
<reference evidence="1 2" key="1">
    <citation type="submission" date="2017-08" db="EMBL/GenBank/DDBJ databases">
        <title>Complete Genome Sequence of Mesoplasma chauliocola.</title>
        <authorList>
            <person name="Knight T.F.Jr."/>
            <person name="Citino T."/>
        </authorList>
    </citation>
    <scope>NUCLEOTIDE SEQUENCE [LARGE SCALE GENOMIC DNA]</scope>
    <source>
        <strain evidence="1 2">CHPA-2</strain>
    </source>
</reference>
<dbReference type="RefSeq" id="WP_027875660.1">
    <property type="nucleotide sequence ID" value="NZ_CP023173.1"/>
</dbReference>
<dbReference type="Gene3D" id="2.30.30.940">
    <property type="match status" value="1"/>
</dbReference>
<protein>
    <recommendedName>
        <fullName evidence="3">Helicase</fullName>
    </recommendedName>
</protein>
<organism evidence="1 2">
    <name type="scientific">Mesoplasma chauliocola</name>
    <dbReference type="NCBI Taxonomy" id="216427"/>
    <lineage>
        <taxon>Bacteria</taxon>
        <taxon>Bacillati</taxon>
        <taxon>Mycoplasmatota</taxon>
        <taxon>Mollicutes</taxon>
        <taxon>Entomoplasmatales</taxon>
        <taxon>Entomoplasmataceae</taxon>
        <taxon>Mesoplasma</taxon>
    </lineage>
</organism>
<accession>A0A249SN96</accession>
<sequence>MLKVLDQTEFEVAMFIGDVYQIEPIKFGNWFQISKKMLTKSSIFELEGNHRTENTDLQEYWKNVRDFSDDILALTERFKISKSLESIFNSNFEDDQIILCLKYGGLLGINNLNSIFQEKNNNVAFQIGVNSFKINDPIIFNENNRFSKWLHNNLKGKIKKIKMKVNL</sequence>